<keyword evidence="3" id="KW-0418">Kinase</keyword>
<feature type="domain" description="HipA-like C-terminal" evidence="4">
    <location>
        <begin position="175"/>
        <end position="391"/>
    </location>
</feature>
<accession>A0A4V2DCC9</accession>
<evidence type="ECO:0000256" key="2">
    <source>
        <dbReference type="ARBA" id="ARBA00022679"/>
    </source>
</evidence>
<evidence type="ECO:0000256" key="3">
    <source>
        <dbReference type="ARBA" id="ARBA00022777"/>
    </source>
</evidence>
<dbReference type="InterPro" id="IPR052028">
    <property type="entry name" value="HipA_Ser/Thr_kinase"/>
</dbReference>
<name>A0A4V2DCC9_9SPHN</name>
<dbReference type="Pfam" id="PF07804">
    <property type="entry name" value="HipA_C"/>
    <property type="match status" value="1"/>
</dbReference>
<gene>
    <name evidence="6" type="ORF">EWE75_19610</name>
</gene>
<dbReference type="InterPro" id="IPR012893">
    <property type="entry name" value="HipA-like_C"/>
</dbReference>
<dbReference type="GO" id="GO:0005829">
    <property type="term" value="C:cytosol"/>
    <property type="evidence" value="ECO:0007669"/>
    <property type="project" value="TreeGrafter"/>
</dbReference>
<dbReference type="OrthoDB" id="9805913at2"/>
<evidence type="ECO:0000259" key="4">
    <source>
        <dbReference type="Pfam" id="PF07804"/>
    </source>
</evidence>
<dbReference type="GO" id="GO:0004674">
    <property type="term" value="F:protein serine/threonine kinase activity"/>
    <property type="evidence" value="ECO:0007669"/>
    <property type="project" value="TreeGrafter"/>
</dbReference>
<dbReference type="Pfam" id="PF13657">
    <property type="entry name" value="Couple_hipA"/>
    <property type="match status" value="1"/>
</dbReference>
<protein>
    <submittedName>
        <fullName evidence="6">Type II toxin-antitoxin system HipA family toxin</fullName>
    </submittedName>
</protein>
<reference evidence="6 7" key="1">
    <citation type="submission" date="2019-02" db="EMBL/GenBank/DDBJ databases">
        <authorList>
            <person name="Li Y."/>
        </authorList>
    </citation>
    <scope>NUCLEOTIDE SEQUENCE [LARGE SCALE GENOMIC DNA]</scope>
    <source>
        <strain evidence="6 7">3-7</strain>
    </source>
</reference>
<proteinExistence type="inferred from homology"/>
<dbReference type="PANTHER" id="PTHR37419">
    <property type="entry name" value="SERINE/THREONINE-PROTEIN KINASE TOXIN HIPA"/>
    <property type="match status" value="1"/>
</dbReference>
<dbReference type="EMBL" id="SGIS01000039">
    <property type="protein sequence ID" value="RZF61048.1"/>
    <property type="molecule type" value="Genomic_DNA"/>
</dbReference>
<keyword evidence="7" id="KW-1185">Reference proteome</keyword>
<keyword evidence="2" id="KW-0808">Transferase</keyword>
<dbReference type="AlphaFoldDB" id="A0A4V2DCC9"/>
<feature type="domain" description="HipA N-terminal subdomain 1" evidence="5">
    <location>
        <begin position="29"/>
        <end position="130"/>
    </location>
</feature>
<dbReference type="Gene3D" id="1.10.1070.20">
    <property type="match status" value="1"/>
</dbReference>
<evidence type="ECO:0000256" key="1">
    <source>
        <dbReference type="ARBA" id="ARBA00010164"/>
    </source>
</evidence>
<evidence type="ECO:0000313" key="6">
    <source>
        <dbReference type="EMBL" id="RZF61048.1"/>
    </source>
</evidence>
<dbReference type="InterPro" id="IPR017508">
    <property type="entry name" value="HipA_N1"/>
</dbReference>
<dbReference type="PANTHER" id="PTHR37419:SF8">
    <property type="entry name" value="TOXIN YJJJ"/>
    <property type="match status" value="1"/>
</dbReference>
<comment type="caution">
    <text evidence="6">The sequence shown here is derived from an EMBL/GenBank/DDBJ whole genome shotgun (WGS) entry which is preliminary data.</text>
</comment>
<comment type="similarity">
    <text evidence="1">Belongs to the HipA Ser/Thr kinase family.</text>
</comment>
<dbReference type="RefSeq" id="WP_130159801.1">
    <property type="nucleotide sequence ID" value="NZ_SGIS01000039.1"/>
</dbReference>
<dbReference type="Proteomes" id="UP000292085">
    <property type="component" value="Unassembled WGS sequence"/>
</dbReference>
<evidence type="ECO:0000313" key="7">
    <source>
        <dbReference type="Proteomes" id="UP000292085"/>
    </source>
</evidence>
<evidence type="ECO:0000259" key="5">
    <source>
        <dbReference type="Pfam" id="PF13657"/>
    </source>
</evidence>
<sequence>MTSEADAGLPAATEAFVWIWLPGALEPVIAGRIERDGNTHVFTYGRSYLERQKAIPTFSPELTLGRGAIAPNPPLDMAGCLRDGAPDAWGRRVIINRLTGLQGDAAQNVDFNELTFMLNSGSDRIGALDFQRSPDRYAPREQDNATLEELQDAAGHVERGEPIPAGLEKALFHGSSIGGARPKALIEDGDTKFIAKFSASNDTYAVVKSEYVAMRLAERVGLNVAPVVLTTANGKDILLVQRFDRAKAQGGWTRKAMVSALTMLGLTELQAHYASYIDLAQIVRARFVAPRETLRELFARMVFNILVGNTDDHARNHAALWDGATLALTPAYDICPQGRNGREANQAMAVIGDDRRSLLEHCRLSAQSFLLSDVEARDIINSQASVIVAGWPEFCDEAQLSQVDRAYFWRRQILNDYAFDGYADGKPAGW</sequence>
<organism evidence="6 7">
    <name type="scientific">Sphingomonas populi</name>
    <dbReference type="NCBI Taxonomy" id="2484750"/>
    <lineage>
        <taxon>Bacteria</taxon>
        <taxon>Pseudomonadati</taxon>
        <taxon>Pseudomonadota</taxon>
        <taxon>Alphaproteobacteria</taxon>
        <taxon>Sphingomonadales</taxon>
        <taxon>Sphingomonadaceae</taxon>
        <taxon>Sphingomonas</taxon>
    </lineage>
</organism>